<evidence type="ECO:0000313" key="3">
    <source>
        <dbReference type="WBParaSite" id="ALUE_0001737301-mRNA-1"/>
    </source>
</evidence>
<protein>
    <submittedName>
        <fullName evidence="3">Rapamycin-insensitive companion of mTOR domain-containing protein</fullName>
    </submittedName>
</protein>
<sequence length="830" mass="92210">MLREVEEEANKLVSKNFSDSLWLMKALDELDSVKVQLTESIYKARVLVLNAMIVERLSCLNGCIYEDKIFTTIIKLDFAIKESERIARTPTLDHFQAYARCLLLERIAIWCKLEGRNEHGDREKLALDALRRASPVTQRLAAVCALETITLCTMLENITDLDAAKKLATDKHIGERLFGALQRGPSHNNALSYVCSITPRGYVKAQENSIEHDASKIWAVVDGPRFFQTLIWLLAFNKDLRYSSLSFMDAFLSALPDEPICDKLHSIEEASLSRKDVKVLLIACAQWSLLNWKQTNTPHNLLVAPTPVLFIRPPHGVNKFWNAVLVAVDSKRKLNTASIMAISTGLELTRLRGEIPDVRIVDAMRRWLVDHGDALGKWAYLASTVVVSLIKGTMHATREGLGSSQRVLPLLGEKGIPTMLEEEIYMDAERYLNEHTNNSEVSNGFHTTFELGAEASESTALEEVDTTDIGQLNGVKVETVGNSHKKGSSSGFASQPSLMAQLEVAAKLLGVVGNKKSCEPNRDFSTLDYRRNVLSRRDFLNLHQINGQQKGLLTMSKKHSKVGSSSNGDGGSAKDYQDESVDALCTAESCFQQKLDKLVDSMLCTLNTTAEVSSIDRSHQEDMQSFATHAYADGVYAACIRGWRICGLVTSRPESSGFSSTTGWCWAVGCPADGVTMFDDFSESCSFIIRMDADCKLWHFCANFGNRLIVVDLNNTFCFTSAFTFHFDFSLGVNDLPHDPRKCIGCADDDACIRGWRICGLVTSRPESSGLSSATIWCWAVGCPTDGVTIFDDISESCSYIIRMDADCKLWHFCANFGNRLIVVDLDNTF</sequence>
<dbReference type="WBParaSite" id="ALUE_0001737301-mRNA-1">
    <property type="protein sequence ID" value="ALUE_0001737301-mRNA-1"/>
    <property type="gene ID" value="ALUE_0001737301"/>
</dbReference>
<evidence type="ECO:0000313" key="2">
    <source>
        <dbReference type="Proteomes" id="UP000036681"/>
    </source>
</evidence>
<dbReference type="AlphaFoldDB" id="A0A9J2Q5B0"/>
<evidence type="ECO:0000256" key="1">
    <source>
        <dbReference type="SAM" id="MobiDB-lite"/>
    </source>
</evidence>
<name>A0A9J2Q5B0_ASCLU</name>
<dbReference type="Proteomes" id="UP000036681">
    <property type="component" value="Unplaced"/>
</dbReference>
<feature type="region of interest" description="Disordered" evidence="1">
    <location>
        <begin position="556"/>
        <end position="575"/>
    </location>
</feature>
<proteinExistence type="predicted"/>
<accession>A0A9J2Q5B0</accession>
<organism evidence="2 3">
    <name type="scientific">Ascaris lumbricoides</name>
    <name type="common">Giant roundworm</name>
    <dbReference type="NCBI Taxonomy" id="6252"/>
    <lineage>
        <taxon>Eukaryota</taxon>
        <taxon>Metazoa</taxon>
        <taxon>Ecdysozoa</taxon>
        <taxon>Nematoda</taxon>
        <taxon>Chromadorea</taxon>
        <taxon>Rhabditida</taxon>
        <taxon>Spirurina</taxon>
        <taxon>Ascaridomorpha</taxon>
        <taxon>Ascaridoidea</taxon>
        <taxon>Ascarididae</taxon>
        <taxon>Ascaris</taxon>
    </lineage>
</organism>
<reference evidence="3" key="1">
    <citation type="submission" date="2023-03" db="UniProtKB">
        <authorList>
            <consortium name="WormBaseParasite"/>
        </authorList>
    </citation>
    <scope>IDENTIFICATION</scope>
</reference>
<keyword evidence="2" id="KW-1185">Reference proteome</keyword>